<organism evidence="1 2">
    <name type="scientific">Mucilaginibacter pineti</name>
    <dbReference type="NCBI Taxonomy" id="1391627"/>
    <lineage>
        <taxon>Bacteria</taxon>
        <taxon>Pseudomonadati</taxon>
        <taxon>Bacteroidota</taxon>
        <taxon>Sphingobacteriia</taxon>
        <taxon>Sphingobacteriales</taxon>
        <taxon>Sphingobacteriaceae</taxon>
        <taxon>Mucilaginibacter</taxon>
    </lineage>
</organism>
<protein>
    <submittedName>
        <fullName evidence="1">Uncharacterized protein</fullName>
    </submittedName>
</protein>
<sequence length="49" mass="5314">MSFVVMETHGGPAYTVIVTDENGVNKTLDSIEEAEQEADDCQDGIVIEL</sequence>
<gene>
    <name evidence="1" type="ORF">SAMN05216464_11842</name>
</gene>
<reference evidence="1 2" key="1">
    <citation type="submission" date="2016-10" db="EMBL/GenBank/DDBJ databases">
        <authorList>
            <person name="de Groot N.N."/>
        </authorList>
    </citation>
    <scope>NUCLEOTIDE SEQUENCE [LARGE SCALE GENOMIC DNA]</scope>
    <source>
        <strain evidence="1 2">47C3B</strain>
    </source>
</reference>
<accession>A0A1G7L6G3</accession>
<name>A0A1G7L6G3_9SPHI</name>
<dbReference type="AlphaFoldDB" id="A0A1G7L6G3"/>
<dbReference type="EMBL" id="FNAI01000018">
    <property type="protein sequence ID" value="SDF44650.1"/>
    <property type="molecule type" value="Genomic_DNA"/>
</dbReference>
<dbReference type="RefSeq" id="WP_205411362.1">
    <property type="nucleotide sequence ID" value="NZ_FNAI01000018.1"/>
</dbReference>
<keyword evidence="2" id="KW-1185">Reference proteome</keyword>
<proteinExistence type="predicted"/>
<evidence type="ECO:0000313" key="1">
    <source>
        <dbReference type="EMBL" id="SDF44650.1"/>
    </source>
</evidence>
<dbReference type="Proteomes" id="UP000199072">
    <property type="component" value="Unassembled WGS sequence"/>
</dbReference>
<evidence type="ECO:0000313" key="2">
    <source>
        <dbReference type="Proteomes" id="UP000199072"/>
    </source>
</evidence>